<dbReference type="PROSITE" id="PS51365">
    <property type="entry name" value="RENAL_DIPEPTIDASE_2"/>
    <property type="match status" value="1"/>
</dbReference>
<organism evidence="1 2">
    <name type="scientific">Roseicella aerolata</name>
    <dbReference type="NCBI Taxonomy" id="2883479"/>
    <lineage>
        <taxon>Bacteria</taxon>
        <taxon>Pseudomonadati</taxon>
        <taxon>Pseudomonadota</taxon>
        <taxon>Alphaproteobacteria</taxon>
        <taxon>Acetobacterales</taxon>
        <taxon>Roseomonadaceae</taxon>
        <taxon>Roseicella</taxon>
    </lineage>
</organism>
<name>A0A9X1LAU2_9PROT</name>
<dbReference type="InterPro" id="IPR032466">
    <property type="entry name" value="Metal_Hydrolase"/>
</dbReference>
<dbReference type="SUPFAM" id="SSF51556">
    <property type="entry name" value="Metallo-dependent hydrolases"/>
    <property type="match status" value="1"/>
</dbReference>
<dbReference type="GO" id="GO:0070573">
    <property type="term" value="F:metallodipeptidase activity"/>
    <property type="evidence" value="ECO:0007669"/>
    <property type="project" value="InterPro"/>
</dbReference>
<comment type="caution">
    <text evidence="1">The sequence shown here is derived from an EMBL/GenBank/DDBJ whole genome shotgun (WGS) entry which is preliminary data.</text>
</comment>
<dbReference type="AlphaFoldDB" id="A0A9X1LAU2"/>
<dbReference type="RefSeq" id="WP_226608594.1">
    <property type="nucleotide sequence ID" value="NZ_JAJAQI010000016.1"/>
</dbReference>
<accession>A0A9X1LAU2</accession>
<protein>
    <submittedName>
        <fullName evidence="1">Dipeptidase</fullName>
    </submittedName>
</protein>
<dbReference type="EMBL" id="JAJAQI010000016">
    <property type="protein sequence ID" value="MCB4822548.1"/>
    <property type="molecule type" value="Genomic_DNA"/>
</dbReference>
<dbReference type="PANTHER" id="PTHR10443:SF12">
    <property type="entry name" value="DIPEPTIDASE"/>
    <property type="match status" value="1"/>
</dbReference>
<keyword evidence="2" id="KW-1185">Reference proteome</keyword>
<evidence type="ECO:0000313" key="1">
    <source>
        <dbReference type="EMBL" id="MCB4822548.1"/>
    </source>
</evidence>
<proteinExistence type="predicted"/>
<evidence type="ECO:0000313" key="2">
    <source>
        <dbReference type="Proteomes" id="UP001139311"/>
    </source>
</evidence>
<sequence>MDAQAIHAATLSLDTHIDLRWPEPPDPLTETAMRVDFPKMARGGLNAAIFIAYVPQGRRDAAGHAAAAERAEAMLRHIRARADGIHRRFCATADALEACFAAGAQAVMSAVENGYAMGHDLSAPQRWKALGACYLTLTHDGHNDLADSARPRAPLGDAPEEHGGLSPLGRAAIAALNQAGMLVDVSHVSKKGMLQAAEVSRTPIVATHTACRALCDHPRGVDDEQLDMLRAVGGLAQITAVPAFLRRVPEGQKNPASVEDMADHVDHAVTRIGVEHVGLSSDFDGGGGVEGWQNAAETAGLSAALLRRGYGARELGLLWSGNFLRLMRQAEAAAG</sequence>
<dbReference type="InterPro" id="IPR008257">
    <property type="entry name" value="Pept_M19"/>
</dbReference>
<dbReference type="GO" id="GO:0006508">
    <property type="term" value="P:proteolysis"/>
    <property type="evidence" value="ECO:0007669"/>
    <property type="project" value="InterPro"/>
</dbReference>
<dbReference type="Proteomes" id="UP001139311">
    <property type="component" value="Unassembled WGS sequence"/>
</dbReference>
<dbReference type="Gene3D" id="3.20.20.140">
    <property type="entry name" value="Metal-dependent hydrolases"/>
    <property type="match status" value="1"/>
</dbReference>
<dbReference type="PANTHER" id="PTHR10443">
    <property type="entry name" value="MICROSOMAL DIPEPTIDASE"/>
    <property type="match status" value="1"/>
</dbReference>
<reference evidence="1" key="1">
    <citation type="submission" date="2021-10" db="EMBL/GenBank/DDBJ databases">
        <title>Roseicella aerolatum sp. nov., isolated from aerosols of e-waste dismantling site.</title>
        <authorList>
            <person name="Qin T."/>
        </authorList>
    </citation>
    <scope>NUCLEOTIDE SEQUENCE</scope>
    <source>
        <strain evidence="1">GB24</strain>
    </source>
</reference>
<dbReference type="Pfam" id="PF01244">
    <property type="entry name" value="Peptidase_M19"/>
    <property type="match status" value="1"/>
</dbReference>
<gene>
    <name evidence="1" type="ORF">LHA35_12460</name>
</gene>